<dbReference type="EMBL" id="CM047748">
    <property type="protein sequence ID" value="KAJ0014491.1"/>
    <property type="molecule type" value="Genomic_DNA"/>
</dbReference>
<dbReference type="Proteomes" id="UP001163603">
    <property type="component" value="Chromosome 13"/>
</dbReference>
<sequence>MAHLQSNKLLFCWYFFGNLYALVLSYDGLHSPDALSITAAGVAVALSEVPHSKIIVGVRVGLVGDKFVVNPTTKEMDDSELDLVLAGSDDAILMIEGLMWLGCAPWWHAY</sequence>
<evidence type="ECO:0000313" key="2">
    <source>
        <dbReference type="Proteomes" id="UP001163603"/>
    </source>
</evidence>
<accession>A0ACC0XDQ7</accession>
<comment type="caution">
    <text evidence="1">The sequence shown here is derived from an EMBL/GenBank/DDBJ whole genome shotgun (WGS) entry which is preliminary data.</text>
</comment>
<organism evidence="1 2">
    <name type="scientific">Pistacia integerrima</name>
    <dbReference type="NCBI Taxonomy" id="434235"/>
    <lineage>
        <taxon>Eukaryota</taxon>
        <taxon>Viridiplantae</taxon>
        <taxon>Streptophyta</taxon>
        <taxon>Embryophyta</taxon>
        <taxon>Tracheophyta</taxon>
        <taxon>Spermatophyta</taxon>
        <taxon>Magnoliopsida</taxon>
        <taxon>eudicotyledons</taxon>
        <taxon>Gunneridae</taxon>
        <taxon>Pentapetalae</taxon>
        <taxon>rosids</taxon>
        <taxon>malvids</taxon>
        <taxon>Sapindales</taxon>
        <taxon>Anacardiaceae</taxon>
        <taxon>Pistacia</taxon>
    </lineage>
</organism>
<protein>
    <submittedName>
        <fullName evidence="1">Uncharacterized protein</fullName>
    </submittedName>
</protein>
<keyword evidence="2" id="KW-1185">Reference proteome</keyword>
<reference evidence="2" key="1">
    <citation type="journal article" date="2023" name="G3 (Bethesda)">
        <title>Genome assembly and association tests identify interacting loci associated with vigor, precocity, and sex in interspecific pistachio rootstocks.</title>
        <authorList>
            <person name="Palmer W."/>
            <person name="Jacygrad E."/>
            <person name="Sagayaradj S."/>
            <person name="Cavanaugh K."/>
            <person name="Han R."/>
            <person name="Bertier L."/>
            <person name="Beede B."/>
            <person name="Kafkas S."/>
            <person name="Golino D."/>
            <person name="Preece J."/>
            <person name="Michelmore R."/>
        </authorList>
    </citation>
    <scope>NUCLEOTIDE SEQUENCE [LARGE SCALE GENOMIC DNA]</scope>
</reference>
<name>A0ACC0XDQ7_9ROSI</name>
<proteinExistence type="predicted"/>
<evidence type="ECO:0000313" key="1">
    <source>
        <dbReference type="EMBL" id="KAJ0014491.1"/>
    </source>
</evidence>
<gene>
    <name evidence="1" type="ORF">Pint_20715</name>
</gene>